<keyword evidence="2" id="KW-1185">Reference proteome</keyword>
<feature type="compositionally biased region" description="Polar residues" evidence="1">
    <location>
        <begin position="420"/>
        <end position="446"/>
    </location>
</feature>
<dbReference type="AlphaFoldDB" id="A0A9J2PL05"/>
<name>A0A9J2PL05_ASCLU</name>
<reference evidence="3" key="1">
    <citation type="submission" date="2023-03" db="UniProtKB">
        <authorList>
            <consortium name="WormBaseParasite"/>
        </authorList>
    </citation>
    <scope>IDENTIFICATION</scope>
</reference>
<feature type="region of interest" description="Disordered" evidence="1">
    <location>
        <begin position="376"/>
        <end position="446"/>
    </location>
</feature>
<dbReference type="Proteomes" id="UP000036681">
    <property type="component" value="Unplaced"/>
</dbReference>
<dbReference type="WBParaSite" id="ALUE_0001023601-mRNA-1">
    <property type="protein sequence ID" value="ALUE_0001023601-mRNA-1"/>
    <property type="gene ID" value="ALUE_0001023601"/>
</dbReference>
<accession>A0A9J2PL05</accession>
<proteinExistence type="predicted"/>
<feature type="compositionally biased region" description="Polar residues" evidence="1">
    <location>
        <begin position="376"/>
        <end position="388"/>
    </location>
</feature>
<organism evidence="2 3">
    <name type="scientific">Ascaris lumbricoides</name>
    <name type="common">Giant roundworm</name>
    <dbReference type="NCBI Taxonomy" id="6252"/>
    <lineage>
        <taxon>Eukaryota</taxon>
        <taxon>Metazoa</taxon>
        <taxon>Ecdysozoa</taxon>
        <taxon>Nematoda</taxon>
        <taxon>Chromadorea</taxon>
        <taxon>Rhabditida</taxon>
        <taxon>Spirurina</taxon>
        <taxon>Ascaridomorpha</taxon>
        <taxon>Ascaridoidea</taxon>
        <taxon>Ascarididae</taxon>
        <taxon>Ascaris</taxon>
    </lineage>
</organism>
<evidence type="ECO:0000256" key="1">
    <source>
        <dbReference type="SAM" id="MobiDB-lite"/>
    </source>
</evidence>
<evidence type="ECO:0000313" key="2">
    <source>
        <dbReference type="Proteomes" id="UP000036681"/>
    </source>
</evidence>
<evidence type="ECO:0000313" key="3">
    <source>
        <dbReference type="WBParaSite" id="ALUE_0001023601-mRNA-1"/>
    </source>
</evidence>
<sequence>MQRNFCKHSTDNSDCCLNMSCSPLRREDRRRRDKEKSANLRERSGFHRSTIASSAKRVPRGGNARLQTLPECYPRIPVQKLTNTRAPQIETLVRIMRDRYGDVRLEDKMEMLGDLNVAQHETRPLKPIMKETVIADCDLVGDSSQGKGLSSFDSSRYERLKGSIISQFTGDGSVNSERKYIFDILRPFEIRVELIVLNGYKRKCRILEIVEVRADKSNAVANHELIPLIRPSSKACNKKRVFAPLSCNETFNVGSNVIRMQRQIEIEDQQVAHLFYLLSDLGYVFVVISGSTNYVTPFTWSRVNNYDMKNIRREHNGHPPHLCADRISLAELSSQPLSQQFCGELTARSPSAVTAISKRSFCDRLVSTSSIKTARSSTSVNNSGLTDTSAGGGSESASSEERSPSVLYQASFKADETPSRRSNASLYDKQTPSAGLQTQQTAMSTSTIRKPITDEIRNDAYSKVEFDRYVKQIGCPIGNNDGNIVIEEVDKHGFWAHLELEMCIEIENKENENMQVLRTVTNRIRIGECTVFETQ</sequence>
<protein>
    <submittedName>
        <fullName evidence="3">Uncharacterized protein</fullName>
    </submittedName>
</protein>